<feature type="compositionally biased region" description="Low complexity" evidence="1">
    <location>
        <begin position="21"/>
        <end position="52"/>
    </location>
</feature>
<gene>
    <name evidence="2" type="ORF">ANANG_G00265000</name>
</gene>
<evidence type="ECO:0000256" key="1">
    <source>
        <dbReference type="SAM" id="MobiDB-lite"/>
    </source>
</evidence>
<proteinExistence type="predicted"/>
<accession>A0A9D3RP70</accession>
<organism evidence="2 3">
    <name type="scientific">Anguilla anguilla</name>
    <name type="common">European freshwater eel</name>
    <name type="synonym">Muraena anguilla</name>
    <dbReference type="NCBI Taxonomy" id="7936"/>
    <lineage>
        <taxon>Eukaryota</taxon>
        <taxon>Metazoa</taxon>
        <taxon>Chordata</taxon>
        <taxon>Craniata</taxon>
        <taxon>Vertebrata</taxon>
        <taxon>Euteleostomi</taxon>
        <taxon>Actinopterygii</taxon>
        <taxon>Neopterygii</taxon>
        <taxon>Teleostei</taxon>
        <taxon>Anguilliformes</taxon>
        <taxon>Anguillidae</taxon>
        <taxon>Anguilla</taxon>
    </lineage>
</organism>
<sequence>MPSSLSSGSPAAGLNEVLENTGGSSTGTCRTTAASRPVGAAQRARAHTAAVRGPVGLPDAADRSPMPLPPLLL</sequence>
<protein>
    <submittedName>
        <fullName evidence="2">Uncharacterized protein</fullName>
    </submittedName>
</protein>
<feature type="compositionally biased region" description="Low complexity" evidence="1">
    <location>
        <begin position="1"/>
        <end position="14"/>
    </location>
</feature>
<dbReference type="AlphaFoldDB" id="A0A9D3RP70"/>
<keyword evidence="3" id="KW-1185">Reference proteome</keyword>
<evidence type="ECO:0000313" key="3">
    <source>
        <dbReference type="Proteomes" id="UP001044222"/>
    </source>
</evidence>
<comment type="caution">
    <text evidence="2">The sequence shown here is derived from an EMBL/GenBank/DDBJ whole genome shotgun (WGS) entry which is preliminary data.</text>
</comment>
<name>A0A9D3RP70_ANGAN</name>
<feature type="region of interest" description="Disordered" evidence="1">
    <location>
        <begin position="1"/>
        <end position="73"/>
    </location>
</feature>
<dbReference type="Proteomes" id="UP001044222">
    <property type="component" value="Chromosome 15"/>
</dbReference>
<reference evidence="2" key="1">
    <citation type="submission" date="2021-01" db="EMBL/GenBank/DDBJ databases">
        <title>A chromosome-scale assembly of European eel, Anguilla anguilla.</title>
        <authorList>
            <person name="Henkel C."/>
            <person name="Jong-Raadsen S.A."/>
            <person name="Dufour S."/>
            <person name="Weltzien F.-A."/>
            <person name="Palstra A.P."/>
            <person name="Pelster B."/>
            <person name="Spaink H.P."/>
            <person name="Van Den Thillart G.E."/>
            <person name="Jansen H."/>
            <person name="Zahm M."/>
            <person name="Klopp C."/>
            <person name="Cedric C."/>
            <person name="Louis A."/>
            <person name="Berthelot C."/>
            <person name="Parey E."/>
            <person name="Roest Crollius H."/>
            <person name="Montfort J."/>
            <person name="Robinson-Rechavi M."/>
            <person name="Bucao C."/>
            <person name="Bouchez O."/>
            <person name="Gislard M."/>
            <person name="Lluch J."/>
            <person name="Milhes M."/>
            <person name="Lampietro C."/>
            <person name="Lopez Roques C."/>
            <person name="Donnadieu C."/>
            <person name="Braasch I."/>
            <person name="Desvignes T."/>
            <person name="Postlethwait J."/>
            <person name="Bobe J."/>
            <person name="Guiguen Y."/>
            <person name="Dirks R."/>
        </authorList>
    </citation>
    <scope>NUCLEOTIDE SEQUENCE</scope>
    <source>
        <strain evidence="2">Tag_6206</strain>
        <tissue evidence="2">Liver</tissue>
    </source>
</reference>
<dbReference type="EMBL" id="JAFIRN010000015">
    <property type="protein sequence ID" value="KAG5834762.1"/>
    <property type="molecule type" value="Genomic_DNA"/>
</dbReference>
<evidence type="ECO:0000313" key="2">
    <source>
        <dbReference type="EMBL" id="KAG5834762.1"/>
    </source>
</evidence>